<name>A0ABQ2YPH4_9GAMM</name>
<feature type="compositionally biased region" description="Basic residues" evidence="1">
    <location>
        <begin position="147"/>
        <end position="162"/>
    </location>
</feature>
<protein>
    <submittedName>
        <fullName evidence="2">Uncharacterized protein</fullName>
    </submittedName>
</protein>
<sequence>MAVRDSRRRNKRSSTETTTRVERRVPVKRKVGRNETKTYTAYQNHKGLYIDGGSSPVGSYDTKNPDFVRKDGRWQSSKGTVTNINWADSLDRTGDAYANGWEGKAKVDVTNTVYDTKTSYQTKTDVQKDRSLKALDRLDNDEEDGKKRKADIKKKGRSKLRIQLKADPSAGRLKDQPVKKDKKAGAQGGGKSGLNIPR</sequence>
<evidence type="ECO:0000256" key="1">
    <source>
        <dbReference type="SAM" id="MobiDB-lite"/>
    </source>
</evidence>
<feature type="region of interest" description="Disordered" evidence="1">
    <location>
        <begin position="1"/>
        <end position="35"/>
    </location>
</feature>
<reference evidence="3" key="1">
    <citation type="journal article" date="2019" name="Int. J. Syst. Evol. Microbiol.">
        <title>The Global Catalogue of Microorganisms (GCM) 10K type strain sequencing project: providing services to taxonomists for standard genome sequencing and annotation.</title>
        <authorList>
            <consortium name="The Broad Institute Genomics Platform"/>
            <consortium name="The Broad Institute Genome Sequencing Center for Infectious Disease"/>
            <person name="Wu L."/>
            <person name="Ma J."/>
        </authorList>
    </citation>
    <scope>NUCLEOTIDE SEQUENCE [LARGE SCALE GENOMIC DNA]</scope>
    <source>
        <strain evidence="3">KCTC 22228</strain>
    </source>
</reference>
<evidence type="ECO:0000313" key="3">
    <source>
        <dbReference type="Proteomes" id="UP000653056"/>
    </source>
</evidence>
<proteinExistence type="predicted"/>
<organism evidence="2 3">
    <name type="scientific">Litchfieldella qijiaojingensis</name>
    <dbReference type="NCBI Taxonomy" id="980347"/>
    <lineage>
        <taxon>Bacteria</taxon>
        <taxon>Pseudomonadati</taxon>
        <taxon>Pseudomonadota</taxon>
        <taxon>Gammaproteobacteria</taxon>
        <taxon>Oceanospirillales</taxon>
        <taxon>Halomonadaceae</taxon>
        <taxon>Litchfieldella</taxon>
    </lineage>
</organism>
<gene>
    <name evidence="2" type="ORF">GCM10007160_18260</name>
</gene>
<keyword evidence="3" id="KW-1185">Reference proteome</keyword>
<evidence type="ECO:0000313" key="2">
    <source>
        <dbReference type="EMBL" id="GGX91124.1"/>
    </source>
</evidence>
<feature type="region of interest" description="Disordered" evidence="1">
    <location>
        <begin position="137"/>
        <end position="198"/>
    </location>
</feature>
<feature type="compositionally biased region" description="Basic and acidic residues" evidence="1">
    <location>
        <begin position="63"/>
        <end position="73"/>
    </location>
</feature>
<feature type="compositionally biased region" description="Basic residues" evidence="1">
    <location>
        <begin position="1"/>
        <end position="12"/>
    </location>
</feature>
<dbReference type="EMBL" id="BMXS01000007">
    <property type="protein sequence ID" value="GGX91124.1"/>
    <property type="molecule type" value="Genomic_DNA"/>
</dbReference>
<comment type="caution">
    <text evidence="2">The sequence shown here is derived from an EMBL/GenBank/DDBJ whole genome shotgun (WGS) entry which is preliminary data.</text>
</comment>
<dbReference type="Proteomes" id="UP000653056">
    <property type="component" value="Unassembled WGS sequence"/>
</dbReference>
<accession>A0ABQ2YPH4</accession>
<feature type="region of interest" description="Disordered" evidence="1">
    <location>
        <begin position="47"/>
        <end position="73"/>
    </location>
</feature>